<evidence type="ECO:0000313" key="2">
    <source>
        <dbReference type="Proteomes" id="UP000288805"/>
    </source>
</evidence>
<dbReference type="SUPFAM" id="SSF56672">
    <property type="entry name" value="DNA/RNA polymerases"/>
    <property type="match status" value="1"/>
</dbReference>
<dbReference type="EMBL" id="QGNW01000054">
    <property type="protein sequence ID" value="RVX05869.1"/>
    <property type="molecule type" value="Genomic_DNA"/>
</dbReference>
<protein>
    <submittedName>
        <fullName evidence="1">Retrovirus-related Pol polyprotein from transposon RE1</fullName>
    </submittedName>
</protein>
<dbReference type="PANTHER" id="PTHR11439">
    <property type="entry name" value="GAG-POL-RELATED RETROTRANSPOSON"/>
    <property type="match status" value="1"/>
</dbReference>
<dbReference type="CDD" id="cd09272">
    <property type="entry name" value="RNase_HI_RT_Ty1"/>
    <property type="match status" value="1"/>
</dbReference>
<gene>
    <name evidence="1" type="primary">RE1_167</name>
    <name evidence="1" type="ORF">CK203_023861</name>
</gene>
<comment type="caution">
    <text evidence="1">The sequence shown here is derived from an EMBL/GenBank/DDBJ whole genome shotgun (WGS) entry which is preliminary data.</text>
</comment>
<evidence type="ECO:0000313" key="1">
    <source>
        <dbReference type="EMBL" id="RVX05869.1"/>
    </source>
</evidence>
<organism evidence="1 2">
    <name type="scientific">Vitis vinifera</name>
    <name type="common">Grape</name>
    <dbReference type="NCBI Taxonomy" id="29760"/>
    <lineage>
        <taxon>Eukaryota</taxon>
        <taxon>Viridiplantae</taxon>
        <taxon>Streptophyta</taxon>
        <taxon>Embryophyta</taxon>
        <taxon>Tracheophyta</taxon>
        <taxon>Spermatophyta</taxon>
        <taxon>Magnoliopsida</taxon>
        <taxon>eudicotyledons</taxon>
        <taxon>Gunneridae</taxon>
        <taxon>Pentapetalae</taxon>
        <taxon>rosids</taxon>
        <taxon>Vitales</taxon>
        <taxon>Vitaceae</taxon>
        <taxon>Viteae</taxon>
        <taxon>Vitis</taxon>
    </lineage>
</organism>
<sequence>MFYLTNQALPLCLLPNEKPNTIISQCPFVLRCPSHARASANTVYPDVLASMTPEGVAVIDASSLGNNTNFVASIIKQLGDRFFLKDMGLLHCLLGVEVSLKLLDGTTNVDNTEFRRIIGSLQYLSLKRPDISFAVNKLSQFMHKPTTIHFTTKKGFFGTQSKPSSMVGNIDDRTSTSAYISFLGSNPISWSSKKQRAVARSTTEAEYRALANVTFETMWFLGLLHELDFSLKAVSLLLCDNLGATHLSFNLVQHSRMKHIQIDLHFVCDLVQRGSLQVRQVHTQDQLADLLIKPLSRQRTELLRHKIRLADGSSILRGRIKTKTDCKDQGND</sequence>
<dbReference type="InterPro" id="IPR043502">
    <property type="entry name" value="DNA/RNA_pol_sf"/>
</dbReference>
<proteinExistence type="predicted"/>
<name>A0A438JA83_VITVI</name>
<dbReference type="PANTHER" id="PTHR11439:SF517">
    <property type="entry name" value="CYSTEINE-RICH RLK (RECEPTOR-LIKE PROTEIN KINASE) 8"/>
    <property type="match status" value="1"/>
</dbReference>
<dbReference type="Proteomes" id="UP000288805">
    <property type="component" value="Unassembled WGS sequence"/>
</dbReference>
<reference evidence="1 2" key="1">
    <citation type="journal article" date="2018" name="PLoS Genet.">
        <title>Population sequencing reveals clonal diversity and ancestral inbreeding in the grapevine cultivar Chardonnay.</title>
        <authorList>
            <person name="Roach M.J."/>
            <person name="Johnson D.L."/>
            <person name="Bohlmann J."/>
            <person name="van Vuuren H.J."/>
            <person name="Jones S.J."/>
            <person name="Pretorius I.S."/>
            <person name="Schmidt S.A."/>
            <person name="Borneman A.R."/>
        </authorList>
    </citation>
    <scope>NUCLEOTIDE SEQUENCE [LARGE SCALE GENOMIC DNA]</scope>
    <source>
        <strain evidence="2">cv. Chardonnay</strain>
        <tissue evidence="1">Leaf</tissue>
    </source>
</reference>
<accession>A0A438JA83</accession>
<dbReference type="AlphaFoldDB" id="A0A438JA83"/>